<name>A0A5D3DUF0_CUCMM</name>
<accession>A0A5D3DUF0</accession>
<evidence type="ECO:0000313" key="2">
    <source>
        <dbReference type="EMBL" id="TYK27132.1"/>
    </source>
</evidence>
<dbReference type="EMBL" id="SSTD01003020">
    <property type="protein sequence ID" value="TYK27132.1"/>
    <property type="molecule type" value="Genomic_DNA"/>
</dbReference>
<reference evidence="2 3" key="1">
    <citation type="submission" date="2019-08" db="EMBL/GenBank/DDBJ databases">
        <title>Draft genome sequences of two oriental melons (Cucumis melo L. var makuwa).</title>
        <authorList>
            <person name="Kwon S.-Y."/>
        </authorList>
    </citation>
    <scope>NUCLEOTIDE SEQUENCE [LARGE SCALE GENOMIC DNA]</scope>
    <source>
        <strain evidence="3">cv. Chang Bougi</strain>
        <tissue evidence="2">Leaf</tissue>
    </source>
</reference>
<gene>
    <name evidence="2" type="ORF">E5676_scaffold78976G00020</name>
</gene>
<dbReference type="AlphaFoldDB" id="A0A5D3DUF0"/>
<feature type="coiled-coil region" evidence="1">
    <location>
        <begin position="157"/>
        <end position="186"/>
    </location>
</feature>
<keyword evidence="1" id="KW-0175">Coiled coil</keyword>
<evidence type="ECO:0000313" key="3">
    <source>
        <dbReference type="Proteomes" id="UP000321947"/>
    </source>
</evidence>
<dbReference type="Proteomes" id="UP000321947">
    <property type="component" value="Unassembled WGS sequence"/>
</dbReference>
<comment type="caution">
    <text evidence="2">The sequence shown here is derived from an EMBL/GenBank/DDBJ whole genome shotgun (WGS) entry which is preliminary data.</text>
</comment>
<evidence type="ECO:0000256" key="1">
    <source>
        <dbReference type="SAM" id="Coils"/>
    </source>
</evidence>
<organism evidence="2 3">
    <name type="scientific">Cucumis melo var. makuwa</name>
    <name type="common">Oriental melon</name>
    <dbReference type="NCBI Taxonomy" id="1194695"/>
    <lineage>
        <taxon>Eukaryota</taxon>
        <taxon>Viridiplantae</taxon>
        <taxon>Streptophyta</taxon>
        <taxon>Embryophyta</taxon>
        <taxon>Tracheophyta</taxon>
        <taxon>Spermatophyta</taxon>
        <taxon>Magnoliopsida</taxon>
        <taxon>eudicotyledons</taxon>
        <taxon>Gunneridae</taxon>
        <taxon>Pentapetalae</taxon>
        <taxon>rosids</taxon>
        <taxon>fabids</taxon>
        <taxon>Cucurbitales</taxon>
        <taxon>Cucurbitaceae</taxon>
        <taxon>Benincaseae</taxon>
        <taxon>Cucumis</taxon>
    </lineage>
</organism>
<sequence>MGPTASGLFRERGLEKVLMFGQGTDVPKEKWRKIGPKFVGVEQGDGGELLQKSSKRRGERKKIGPEEISARIQALFRCKAIVIAQEKHKEEGEQRHHHVGVLKENAHRKKATKKIRESFPEWEGRQCKVSFHKSWNTICTYVTKEDKEPYVWGSFSREQILEQARAKEREKKVKKKEGEKEEKTNRIFGKLRECDEFFE</sequence>
<proteinExistence type="predicted"/>
<protein>
    <submittedName>
        <fullName evidence="2">Uncharacterized protein</fullName>
    </submittedName>
</protein>